<keyword evidence="6" id="KW-1185">Reference proteome</keyword>
<name>A0A0D1ZT33_9EURO</name>
<comment type="similarity">
    <text evidence="1">Belongs to the RMD1/sif2 family.</text>
</comment>
<evidence type="ECO:0000256" key="2">
    <source>
        <dbReference type="SAM" id="MobiDB-lite"/>
    </source>
</evidence>
<proteinExistence type="inferred from homology"/>
<sequence length="546" mass="61022">MATAISESSPLLPQHRTSTDSSARPSIRSARTVTFNPMTSVSSQSGATSSGSLRPSQSPSAALGGPAQQKREQQPMLSALNSKLRRRNSHGAPLPTTQPFTGAPRPGAQRTTKTTEKLKILPNPDIEEPDEESGRDVYSQFTRIKDPNARRDAARLGKADRDKLPRVTAYCIAQGYRLDAIMKFMKSRAKTRGANPKLFDECLYSPYDYDYLKKNDKNKPSSRGNSPVQERFARAMASPRLTPAERRYSDSVVEVEDNKKQRRGELADLQEEMGHPGMITESSEMAIDASPSTVDLGELGPDFEHERSSSEFSTTVHTPEVFIFDYGTVVIWGMTVQQEQRFLNDMSKFSDAPLPTESVQTENFNFYYTKEYQARIYNDFISLREPRNHMIKLAISHALSQSVKTSLFEDLVSETIDATSPLPAVIAQTGSVNLTRRQLNMQMGELFILRINIHLQGSVLDSPELMWAEPHLEPVYAAVRSYLEIEQRVTLLTERLDVIADLLAVLREQGSRRHGEVLEWIVIVLIAAEILVAAINIVVDLYAGVD</sequence>
<dbReference type="PANTHER" id="PTHR16255">
    <property type="entry name" value="REQUIRED FOR MEIOTIC NUCLEAR DIVISION PROTEIN 1 HOMOLOG"/>
    <property type="match status" value="1"/>
</dbReference>
<feature type="transmembrane region" description="Helical" evidence="3">
    <location>
        <begin position="517"/>
        <end position="539"/>
    </location>
</feature>
<keyword evidence="3" id="KW-1133">Transmembrane helix</keyword>
<feature type="domain" description="DUF155" evidence="4">
    <location>
        <begin position="321"/>
        <end position="492"/>
    </location>
</feature>
<dbReference type="RefSeq" id="XP_016236163.1">
    <property type="nucleotide sequence ID" value="XM_016380336.1"/>
</dbReference>
<keyword evidence="3" id="KW-0472">Membrane</keyword>
<dbReference type="HOGENOM" id="CLU_011220_1_1_1"/>
<dbReference type="InterPro" id="IPR051624">
    <property type="entry name" value="RMD1/Sad1-interacting"/>
</dbReference>
<dbReference type="STRING" id="91928.A0A0D1ZT33"/>
<keyword evidence="3" id="KW-0812">Transmembrane</keyword>
<dbReference type="EMBL" id="KN847495">
    <property type="protein sequence ID" value="KIW15947.1"/>
    <property type="molecule type" value="Genomic_DNA"/>
</dbReference>
<gene>
    <name evidence="5" type="ORF">PV08_05997</name>
</gene>
<dbReference type="OrthoDB" id="18302at2759"/>
<feature type="region of interest" description="Disordered" evidence="2">
    <location>
        <begin position="87"/>
        <end position="145"/>
    </location>
</feature>
<reference evidence="5 6" key="1">
    <citation type="submission" date="2015-01" db="EMBL/GenBank/DDBJ databases">
        <title>The Genome Sequence of Exophiala spinifera CBS89968.</title>
        <authorList>
            <consortium name="The Broad Institute Genomics Platform"/>
            <person name="Cuomo C."/>
            <person name="de Hoog S."/>
            <person name="Gorbushina A."/>
            <person name="Stielow B."/>
            <person name="Teixiera M."/>
            <person name="Abouelleil A."/>
            <person name="Chapman S.B."/>
            <person name="Priest M."/>
            <person name="Young S.K."/>
            <person name="Wortman J."/>
            <person name="Nusbaum C."/>
            <person name="Birren B."/>
        </authorList>
    </citation>
    <scope>NUCLEOTIDE SEQUENCE [LARGE SCALE GENOMIC DNA]</scope>
    <source>
        <strain evidence="5 6">CBS 89968</strain>
    </source>
</reference>
<evidence type="ECO:0000313" key="5">
    <source>
        <dbReference type="EMBL" id="KIW15947.1"/>
    </source>
</evidence>
<protein>
    <recommendedName>
        <fullName evidence="4">DUF155 domain-containing protein</fullName>
    </recommendedName>
</protein>
<dbReference type="InterPro" id="IPR003734">
    <property type="entry name" value="DUF155"/>
</dbReference>
<evidence type="ECO:0000259" key="4">
    <source>
        <dbReference type="Pfam" id="PF02582"/>
    </source>
</evidence>
<feature type="region of interest" description="Disordered" evidence="2">
    <location>
        <begin position="1"/>
        <end position="75"/>
    </location>
</feature>
<feature type="compositionally biased region" description="Basic and acidic residues" evidence="2">
    <location>
        <begin position="256"/>
        <end position="266"/>
    </location>
</feature>
<dbReference type="Proteomes" id="UP000053328">
    <property type="component" value="Unassembled WGS sequence"/>
</dbReference>
<accession>A0A0D1ZT33</accession>
<feature type="compositionally biased region" description="Low complexity" evidence="2">
    <location>
        <begin position="39"/>
        <end position="60"/>
    </location>
</feature>
<feature type="compositionally biased region" description="Polar residues" evidence="2">
    <location>
        <begin position="1"/>
        <end position="38"/>
    </location>
</feature>
<dbReference type="VEuPathDB" id="FungiDB:PV08_05997"/>
<dbReference type="Pfam" id="PF02582">
    <property type="entry name" value="DUF155"/>
    <property type="match status" value="1"/>
</dbReference>
<evidence type="ECO:0000256" key="3">
    <source>
        <dbReference type="SAM" id="Phobius"/>
    </source>
</evidence>
<feature type="region of interest" description="Disordered" evidence="2">
    <location>
        <begin position="234"/>
        <end position="266"/>
    </location>
</feature>
<dbReference type="PANTHER" id="PTHR16255:SF15">
    <property type="entry name" value="SPORULATION PROTEIN RMD1"/>
    <property type="match status" value="1"/>
</dbReference>
<evidence type="ECO:0000313" key="6">
    <source>
        <dbReference type="Proteomes" id="UP000053328"/>
    </source>
</evidence>
<evidence type="ECO:0000256" key="1">
    <source>
        <dbReference type="ARBA" id="ARBA00008306"/>
    </source>
</evidence>
<dbReference type="GO" id="GO:0005739">
    <property type="term" value="C:mitochondrion"/>
    <property type="evidence" value="ECO:0007669"/>
    <property type="project" value="UniProtKB-ARBA"/>
</dbReference>
<dbReference type="GeneID" id="27333080"/>
<dbReference type="AlphaFoldDB" id="A0A0D1ZT33"/>
<organism evidence="5 6">
    <name type="scientific">Exophiala spinifera</name>
    <dbReference type="NCBI Taxonomy" id="91928"/>
    <lineage>
        <taxon>Eukaryota</taxon>
        <taxon>Fungi</taxon>
        <taxon>Dikarya</taxon>
        <taxon>Ascomycota</taxon>
        <taxon>Pezizomycotina</taxon>
        <taxon>Eurotiomycetes</taxon>
        <taxon>Chaetothyriomycetidae</taxon>
        <taxon>Chaetothyriales</taxon>
        <taxon>Herpotrichiellaceae</taxon>
        <taxon>Exophiala</taxon>
    </lineage>
</organism>